<dbReference type="Proteomes" id="UP000823388">
    <property type="component" value="Chromosome 8K"/>
</dbReference>
<reference evidence="1" key="1">
    <citation type="submission" date="2020-05" db="EMBL/GenBank/DDBJ databases">
        <title>WGS assembly of Panicum virgatum.</title>
        <authorList>
            <person name="Lovell J.T."/>
            <person name="Jenkins J."/>
            <person name="Shu S."/>
            <person name="Juenger T.E."/>
            <person name="Schmutz J."/>
        </authorList>
    </citation>
    <scope>NUCLEOTIDE SEQUENCE</scope>
    <source>
        <strain evidence="1">AP13</strain>
    </source>
</reference>
<evidence type="ECO:0000313" key="1">
    <source>
        <dbReference type="EMBL" id="KAG2562254.1"/>
    </source>
</evidence>
<sequence>MVGLWQRWPWRGGAVAKWRRLARDGRRAPVRCSLAPCRARCPVLKAIRESRVSVYRTRCSVFYATPVLEDGIPASRVLYRTRCGQPKWCNIQAHVILLFSFRTPLAMIRCAIFLY</sequence>
<keyword evidence="2" id="KW-1185">Reference proteome</keyword>
<name>A0A8T0PW99_PANVG</name>
<gene>
    <name evidence="1" type="ORF">PVAP13_8KG253503</name>
</gene>
<evidence type="ECO:0000313" key="2">
    <source>
        <dbReference type="Proteomes" id="UP000823388"/>
    </source>
</evidence>
<organism evidence="1 2">
    <name type="scientific">Panicum virgatum</name>
    <name type="common">Blackwell switchgrass</name>
    <dbReference type="NCBI Taxonomy" id="38727"/>
    <lineage>
        <taxon>Eukaryota</taxon>
        <taxon>Viridiplantae</taxon>
        <taxon>Streptophyta</taxon>
        <taxon>Embryophyta</taxon>
        <taxon>Tracheophyta</taxon>
        <taxon>Spermatophyta</taxon>
        <taxon>Magnoliopsida</taxon>
        <taxon>Liliopsida</taxon>
        <taxon>Poales</taxon>
        <taxon>Poaceae</taxon>
        <taxon>PACMAD clade</taxon>
        <taxon>Panicoideae</taxon>
        <taxon>Panicodae</taxon>
        <taxon>Paniceae</taxon>
        <taxon>Panicinae</taxon>
        <taxon>Panicum</taxon>
        <taxon>Panicum sect. Hiantes</taxon>
    </lineage>
</organism>
<comment type="caution">
    <text evidence="1">The sequence shown here is derived from an EMBL/GenBank/DDBJ whole genome shotgun (WGS) entry which is preliminary data.</text>
</comment>
<accession>A0A8T0PW99</accession>
<protein>
    <submittedName>
        <fullName evidence="1">Uncharacterized protein</fullName>
    </submittedName>
</protein>
<proteinExistence type="predicted"/>
<dbReference type="AlphaFoldDB" id="A0A8T0PW99"/>
<dbReference type="EMBL" id="CM029051">
    <property type="protein sequence ID" value="KAG2562254.1"/>
    <property type="molecule type" value="Genomic_DNA"/>
</dbReference>